<proteinExistence type="predicted"/>
<evidence type="ECO:0000313" key="2">
    <source>
        <dbReference type="EMBL" id="TCO38840.1"/>
    </source>
</evidence>
<gene>
    <name evidence="2" type="ORF">EV148_107128</name>
</gene>
<evidence type="ECO:0000256" key="1">
    <source>
        <dbReference type="SAM" id="SignalP"/>
    </source>
</evidence>
<reference evidence="2 3" key="1">
    <citation type="journal article" date="2015" name="Stand. Genomic Sci.">
        <title>Genomic Encyclopedia of Bacterial and Archaeal Type Strains, Phase III: the genomes of soil and plant-associated and newly described type strains.</title>
        <authorList>
            <person name="Whitman W.B."/>
            <person name="Woyke T."/>
            <person name="Klenk H.P."/>
            <person name="Zhou Y."/>
            <person name="Lilburn T.G."/>
            <person name="Beck B.J."/>
            <person name="De Vos P."/>
            <person name="Vandamme P."/>
            <person name="Eisen J.A."/>
            <person name="Garrity G."/>
            <person name="Hugenholtz P."/>
            <person name="Kyrpides N.C."/>
        </authorList>
    </citation>
    <scope>NUCLEOTIDE SEQUENCE [LARGE SCALE GENOMIC DNA]</scope>
    <source>
        <strain evidence="2 3">A3</strain>
    </source>
</reference>
<organism evidence="2 3">
    <name type="scientific">Dokdonella fugitiva</name>
    <dbReference type="NCBI Taxonomy" id="328517"/>
    <lineage>
        <taxon>Bacteria</taxon>
        <taxon>Pseudomonadati</taxon>
        <taxon>Pseudomonadota</taxon>
        <taxon>Gammaproteobacteria</taxon>
        <taxon>Lysobacterales</taxon>
        <taxon>Rhodanobacteraceae</taxon>
        <taxon>Dokdonella</taxon>
    </lineage>
</organism>
<sequence>MSFPRRSHTGALLLFASLFTIPALAADGLPDPTFGVAGAAYITPDDIEARELRPYAALGLPDGKILVAGERNKFIPSSPFDPHMRAMLARLNADGTPDASFGNIEGIPGLLVLPDLVPETGAGMQIIEAMVRLDDGSIVVAGTASAFGPLRGFLVKLDAEGTMDTTFGADGVQLVPDMYVHTLAVDSQGRFVVAGEKAIDSVSHSYVARFDADGAPDAGFGTGGGVVIDWDAAGESRGGYLSTLGITAGDGILVGGNYEVYGQGFGSDFAIARLDATGAFDTTFAGTGWRVFHRPDDTGEAFTTIDGIDRLLPTAEGGAVFVGHYQVDDGQGNTSFETVLGGIGADGMMDGSFGSHGDGFQPVAIAPGAFTRYATGLVRQADGNLVAAISYVGPESSFLAFRFTPDGMLDASFGDAGIASVDMAPGGIFSDPSALALDAQGRVIVAGMAERASPLYELAVLRLTNDSADRIFANGFDGTR</sequence>
<dbReference type="Pfam" id="PF17164">
    <property type="entry name" value="DUF5122"/>
    <property type="match status" value="5"/>
</dbReference>
<dbReference type="AlphaFoldDB" id="A0A4V2S230"/>
<dbReference type="SUPFAM" id="SSF101898">
    <property type="entry name" value="NHL repeat"/>
    <property type="match status" value="1"/>
</dbReference>
<feature type="chain" id="PRO_5020594740" evidence="1">
    <location>
        <begin position="26"/>
        <end position="480"/>
    </location>
</feature>
<protein>
    <submittedName>
        <fullName evidence="2">Putative delta-60 repeat protein</fullName>
    </submittedName>
</protein>
<dbReference type="RefSeq" id="WP_158287462.1">
    <property type="nucleotide sequence ID" value="NZ_SLWQ01000007.1"/>
</dbReference>
<dbReference type="EMBL" id="SLWQ01000007">
    <property type="protein sequence ID" value="TCO38840.1"/>
    <property type="molecule type" value="Genomic_DNA"/>
</dbReference>
<dbReference type="Proteomes" id="UP000294862">
    <property type="component" value="Unassembled WGS sequence"/>
</dbReference>
<dbReference type="NCBIfam" id="TIGR02608">
    <property type="entry name" value="delta_60_rpt"/>
    <property type="match status" value="6"/>
</dbReference>
<comment type="caution">
    <text evidence="2">The sequence shown here is derived from an EMBL/GenBank/DDBJ whole genome shotgun (WGS) entry which is preliminary data.</text>
</comment>
<keyword evidence="3" id="KW-1185">Reference proteome</keyword>
<dbReference type="OrthoDB" id="5949247at2"/>
<name>A0A4V2S230_9GAMM</name>
<accession>A0A4V2S230</accession>
<dbReference type="InterPro" id="IPR013431">
    <property type="entry name" value="Delta_60_rpt"/>
</dbReference>
<keyword evidence="1" id="KW-0732">Signal</keyword>
<evidence type="ECO:0000313" key="3">
    <source>
        <dbReference type="Proteomes" id="UP000294862"/>
    </source>
</evidence>
<dbReference type="Gene3D" id="2.80.10.50">
    <property type="match status" value="2"/>
</dbReference>
<feature type="signal peptide" evidence="1">
    <location>
        <begin position="1"/>
        <end position="25"/>
    </location>
</feature>